<reference evidence="4 5" key="2">
    <citation type="journal article" date="2021" name="Curr. Genet.">
        <title>Genetic response to nitrogen starvation in the aggressive Eucalyptus foliar pathogen Teratosphaeria destructans.</title>
        <authorList>
            <person name="Havenga M."/>
            <person name="Wingfield B.D."/>
            <person name="Wingfield M.J."/>
            <person name="Dreyer L.L."/>
            <person name="Roets F."/>
            <person name="Aylward J."/>
        </authorList>
    </citation>
    <scope>NUCLEOTIDE SEQUENCE [LARGE SCALE GENOMIC DNA]</scope>
    <source>
        <strain evidence="4">CMW44962</strain>
    </source>
</reference>
<evidence type="ECO:0000313" key="5">
    <source>
        <dbReference type="Proteomes" id="UP001138500"/>
    </source>
</evidence>
<feature type="region of interest" description="Disordered" evidence="2">
    <location>
        <begin position="96"/>
        <end position="125"/>
    </location>
</feature>
<sequence>MRIPKHVQRCDDTSAIDTTSAIPYTDMDQYRPMFGIPFREDDRAAGLNEDCWDQRVASMLHQPEQTQLRGQDNEAPQWEVDDRSWQRPARWNREYGSAVRQGREPSAWQQGQQQDHQWSEGYGYGSGYDSERGGQVYGLGQPAYTAQGPIYPTSYAQEDCYARPAYQREQGSAFYPFEWPRHAQAQEETSQDRYAQSHYYPQPSLSQAFVQEQDSACNYWYGNEDHWLMWQTVNNVPSYSSNTNGFAAINRPMPQQWNTPSAPTLPLNEQYSADRHSSQSKDHHISYTTTSVTNSRPIDGQYQANGGLPPPPPQASRLTKNQRKKLKANQQEVSSPPSPPELTEAELGWISNSRAIASPNSPRLRVMPRPQPDGSYLHQANMPILPLGSPRTLLVVLDLNGTLLHRKSKGSNFTTRPHVSEFLHYLLTNHTVMIWSSARPDNVKAMCGKLFTKPQMQQLIAVWARDKLRLAQKFYNQKVQVYKQLSWVWEELAAGGNGIWDQSNTVLIDDSMEKAASEPHNLVQIEEFEGRADQQSTDVLGQVVRYLEVARDYSDVSSFMREYPFTYLPEDALFDWSEMRAGMR</sequence>
<comment type="similarity">
    <text evidence="1">Belongs to the TIM50 family.</text>
</comment>
<feature type="compositionally biased region" description="Low complexity" evidence="2">
    <location>
        <begin position="109"/>
        <end position="121"/>
    </location>
</feature>
<evidence type="ECO:0000256" key="1">
    <source>
        <dbReference type="RuleBase" id="RU365079"/>
    </source>
</evidence>
<dbReference type="OrthoDB" id="1711508at2759"/>
<keyword evidence="1" id="KW-0813">Transport</keyword>
<dbReference type="Gene3D" id="3.40.50.1000">
    <property type="entry name" value="HAD superfamily/HAD-like"/>
    <property type="match status" value="1"/>
</dbReference>
<reference evidence="4 5" key="1">
    <citation type="journal article" date="2018" name="IMA Fungus">
        <title>IMA Genome-F 10: Nine draft genome sequences of Claviceps purpurea s.lat., including C. arundinis, C. humidiphila, and C. cf. spartinae, pseudomolecules for the pitch canker pathogen Fusarium circinatum, draft genome of Davidsoniella eucalypti, Grosmannia galeiformis, Quambalaria eucalypti, and Teratosphaeria destructans.</title>
        <authorList>
            <person name="Wingfield B.D."/>
            <person name="Liu M."/>
            <person name="Nguyen H.D."/>
            <person name="Lane F.A."/>
            <person name="Morgan S.W."/>
            <person name="De Vos L."/>
            <person name="Wilken P.M."/>
            <person name="Duong T.A."/>
            <person name="Aylward J."/>
            <person name="Coetzee M.P."/>
            <person name="Dadej K."/>
            <person name="De Beer Z.W."/>
            <person name="Findlay W."/>
            <person name="Havenga M."/>
            <person name="Kolarik M."/>
            <person name="Menzies J.G."/>
            <person name="Naidoo K."/>
            <person name="Pochopski O."/>
            <person name="Shoukouhi P."/>
            <person name="Santana Q.C."/>
            <person name="Seifert K.A."/>
            <person name="Soal N."/>
            <person name="Steenkamp E.T."/>
            <person name="Tatham C.T."/>
            <person name="van der Nest M.A."/>
            <person name="Wingfield M.J."/>
        </authorList>
    </citation>
    <scope>NUCLEOTIDE SEQUENCE [LARGE SCALE GENOMIC DNA]</scope>
    <source>
        <strain evidence="4">CMW44962</strain>
    </source>
</reference>
<dbReference type="SMART" id="SM00577">
    <property type="entry name" value="CPDc"/>
    <property type="match status" value="1"/>
</dbReference>
<feature type="region of interest" description="Disordered" evidence="2">
    <location>
        <begin position="250"/>
        <end position="344"/>
    </location>
</feature>
<keyword evidence="1" id="KW-0653">Protein transport</keyword>
<proteinExistence type="inferred from homology"/>
<dbReference type="InterPro" id="IPR050365">
    <property type="entry name" value="TIM50"/>
</dbReference>
<keyword evidence="1" id="KW-0809">Transit peptide</keyword>
<evidence type="ECO:0000259" key="3">
    <source>
        <dbReference type="PROSITE" id="PS50969"/>
    </source>
</evidence>
<dbReference type="AlphaFoldDB" id="A0A9W7SZ69"/>
<comment type="subunit">
    <text evidence="1">Component of the TIM23 complex.</text>
</comment>
<feature type="compositionally biased region" description="Polar residues" evidence="2">
    <location>
        <begin position="286"/>
        <end position="296"/>
    </location>
</feature>
<name>A0A9W7SZ69_9PEZI</name>
<dbReference type="GO" id="GO:0015031">
    <property type="term" value="P:protein transport"/>
    <property type="evidence" value="ECO:0007669"/>
    <property type="project" value="UniProtKB-KW"/>
</dbReference>
<keyword evidence="1" id="KW-0496">Mitochondrion</keyword>
<keyword evidence="1" id="KW-0811">Translocation</keyword>
<dbReference type="InterPro" id="IPR023214">
    <property type="entry name" value="HAD_sf"/>
</dbReference>
<protein>
    <recommendedName>
        <fullName evidence="1">Mitochondrial import inner membrane translocase subunit TIM50</fullName>
    </recommendedName>
</protein>
<feature type="compositionally biased region" description="Polar residues" evidence="2">
    <location>
        <begin position="253"/>
        <end position="271"/>
    </location>
</feature>
<dbReference type="Pfam" id="PF03031">
    <property type="entry name" value="NIF"/>
    <property type="match status" value="1"/>
</dbReference>
<comment type="subcellular location">
    <subcellularLocation>
        <location evidence="1">Mitochondrion inner membrane</location>
        <topology evidence="1">Single-pass membrane protein</topology>
    </subcellularLocation>
</comment>
<accession>A0A9W7SZ69</accession>
<dbReference type="InterPro" id="IPR036412">
    <property type="entry name" value="HAD-like_sf"/>
</dbReference>
<organism evidence="4 5">
    <name type="scientific">Teratosphaeria destructans</name>
    <dbReference type="NCBI Taxonomy" id="418781"/>
    <lineage>
        <taxon>Eukaryota</taxon>
        <taxon>Fungi</taxon>
        <taxon>Dikarya</taxon>
        <taxon>Ascomycota</taxon>
        <taxon>Pezizomycotina</taxon>
        <taxon>Dothideomycetes</taxon>
        <taxon>Dothideomycetidae</taxon>
        <taxon>Mycosphaerellales</taxon>
        <taxon>Teratosphaeriaceae</taxon>
        <taxon>Teratosphaeria</taxon>
    </lineage>
</organism>
<dbReference type="InterPro" id="IPR004274">
    <property type="entry name" value="FCP1_dom"/>
</dbReference>
<keyword evidence="5" id="KW-1185">Reference proteome</keyword>
<dbReference type="Proteomes" id="UP001138500">
    <property type="component" value="Unassembled WGS sequence"/>
</dbReference>
<comment type="function">
    <text evidence="1">Essential component of the TIM23 complex, a complex that mediates the translocation of transit peptide-containing proteins across the mitochondrial inner membrane.</text>
</comment>
<evidence type="ECO:0000313" key="4">
    <source>
        <dbReference type="EMBL" id="KAH9843445.1"/>
    </source>
</evidence>
<dbReference type="PROSITE" id="PS50969">
    <property type="entry name" value="FCP1"/>
    <property type="match status" value="1"/>
</dbReference>
<feature type="domain" description="FCP1 homology" evidence="3">
    <location>
        <begin position="388"/>
        <end position="550"/>
    </location>
</feature>
<dbReference type="PANTHER" id="PTHR12210">
    <property type="entry name" value="DULLARD PROTEIN PHOSPHATASE"/>
    <property type="match status" value="1"/>
</dbReference>
<gene>
    <name evidence="4" type="ORF">Tdes44962_MAKER07388</name>
</gene>
<evidence type="ECO:0000256" key="2">
    <source>
        <dbReference type="SAM" id="MobiDB-lite"/>
    </source>
</evidence>
<dbReference type="SUPFAM" id="SSF56784">
    <property type="entry name" value="HAD-like"/>
    <property type="match status" value="1"/>
</dbReference>
<feature type="compositionally biased region" description="Basic and acidic residues" evidence="2">
    <location>
        <begin position="272"/>
        <end position="285"/>
    </location>
</feature>
<dbReference type="EMBL" id="RIBY02000347">
    <property type="protein sequence ID" value="KAH9843445.1"/>
    <property type="molecule type" value="Genomic_DNA"/>
</dbReference>
<comment type="caution">
    <text evidence="4">The sequence shown here is derived from an EMBL/GenBank/DDBJ whole genome shotgun (WGS) entry which is preliminary data.</text>
</comment>
<dbReference type="GO" id="GO:0005744">
    <property type="term" value="C:TIM23 mitochondrial import inner membrane translocase complex"/>
    <property type="evidence" value="ECO:0007669"/>
    <property type="project" value="UniProtKB-UniRule"/>
</dbReference>